<dbReference type="HOGENOM" id="CLU_014633_1_1_1"/>
<feature type="region of interest" description="Disordered" evidence="1">
    <location>
        <begin position="141"/>
        <end position="160"/>
    </location>
</feature>
<dbReference type="RefSeq" id="XP_007404192.1">
    <property type="nucleotide sequence ID" value="XM_007404130.1"/>
</dbReference>
<organism evidence="3">
    <name type="scientific">Melampsora larici-populina (strain 98AG31 / pathotype 3-4-7)</name>
    <name type="common">Poplar leaf rust fungus</name>
    <dbReference type="NCBI Taxonomy" id="747676"/>
    <lineage>
        <taxon>Eukaryota</taxon>
        <taxon>Fungi</taxon>
        <taxon>Dikarya</taxon>
        <taxon>Basidiomycota</taxon>
        <taxon>Pucciniomycotina</taxon>
        <taxon>Pucciniomycetes</taxon>
        <taxon>Pucciniales</taxon>
        <taxon>Melampsoraceae</taxon>
        <taxon>Melampsora</taxon>
    </lineage>
</organism>
<sequence>MENTHQAHQEVPIETIEDDDFFDVLIIGGGPHALGLAARLREPFPASLYTDLEHSKLSFLRTRRKSQSINLGRSDTDGIHTKILALDSNASEGWLGRWNGFFNHLQIPHLRSPMFFHPGPSDVDGLEAFAKKTGAESACATSNGVENTKPTVGQSEKGGDRKCRRSRALLGRAVNERERASYFRPTTDLFQKFCQIELIKRYNLGEVIKHDTVTGIHYSILHVKTEGRGFGFTVTTSKGKKYGARFVVMSIGPQEFPIVPSCLIPSQSITDSHHGDGWCHSLWFSKGGNNEFKASVKQSSIDGGSIVVIGGGYERARKVILICRGYLKTKHYDFPLSWVTKYSNLEKMNFWQEDCREARLNMVRNARNGGSVNPSTLFQIKRRVAEGRLKVLLHTTVQTATRDKSTGTWSLKLRTESPEASEPVFEQMEDVRFIVASTGGKLNFCKIPFLQPLLQQMRNTELDQPNNSSNQIPPIIQGLPHLTESLQWGEQLPLFVMGGYAALELGPDAGNLSGSRSGAERVGSKLNELLEEEWPLDSNAINPEPNDKALHHSNKVSYVKRALKRQNKIHMGARDRRAGNIGGWFDSLKEIEA</sequence>
<dbReference type="SUPFAM" id="SSF51905">
    <property type="entry name" value="FAD/NAD(P)-binding domain"/>
    <property type="match status" value="1"/>
</dbReference>
<keyword evidence="3" id="KW-1185">Reference proteome</keyword>
<evidence type="ECO:0008006" key="4">
    <source>
        <dbReference type="Google" id="ProtNLM"/>
    </source>
</evidence>
<feature type="compositionally biased region" description="Polar residues" evidence="1">
    <location>
        <begin position="141"/>
        <end position="154"/>
    </location>
</feature>
<dbReference type="Proteomes" id="UP000001072">
    <property type="component" value="Unassembled WGS sequence"/>
</dbReference>
<accession>F4R2Z9</accession>
<dbReference type="EMBL" id="GL883090">
    <property type="protein sequence ID" value="EGG13254.1"/>
    <property type="molecule type" value="Genomic_DNA"/>
</dbReference>
<dbReference type="KEGG" id="mlr:MELLADRAFT_86675"/>
<dbReference type="eggNOG" id="ENOG502QPIW">
    <property type="taxonomic scope" value="Eukaryota"/>
</dbReference>
<proteinExistence type="predicted"/>
<dbReference type="Gene3D" id="3.50.50.60">
    <property type="entry name" value="FAD/NAD(P)-binding domain"/>
    <property type="match status" value="1"/>
</dbReference>
<gene>
    <name evidence="2" type="ORF">MELLADRAFT_86675</name>
</gene>
<evidence type="ECO:0000256" key="1">
    <source>
        <dbReference type="SAM" id="MobiDB-lite"/>
    </source>
</evidence>
<name>F4R2Z9_MELLP</name>
<dbReference type="GeneID" id="18934259"/>
<dbReference type="InParanoid" id="F4R2Z9"/>
<dbReference type="VEuPathDB" id="FungiDB:MELLADRAFT_86675"/>
<reference evidence="3" key="1">
    <citation type="journal article" date="2011" name="Proc. Natl. Acad. Sci. U.S.A.">
        <title>Obligate biotrophy features unraveled by the genomic analysis of rust fungi.</title>
        <authorList>
            <person name="Duplessis S."/>
            <person name="Cuomo C.A."/>
            <person name="Lin Y.-C."/>
            <person name="Aerts A."/>
            <person name="Tisserant E."/>
            <person name="Veneault-Fourrey C."/>
            <person name="Joly D.L."/>
            <person name="Hacquard S."/>
            <person name="Amselem J."/>
            <person name="Cantarel B.L."/>
            <person name="Chiu R."/>
            <person name="Coutinho P.M."/>
            <person name="Feau N."/>
            <person name="Field M."/>
            <person name="Frey P."/>
            <person name="Gelhaye E."/>
            <person name="Goldberg J."/>
            <person name="Grabherr M.G."/>
            <person name="Kodira C.D."/>
            <person name="Kohler A."/>
            <person name="Kuees U."/>
            <person name="Lindquist E.A."/>
            <person name="Lucas S.M."/>
            <person name="Mago R."/>
            <person name="Mauceli E."/>
            <person name="Morin E."/>
            <person name="Murat C."/>
            <person name="Pangilinan J.L."/>
            <person name="Park R."/>
            <person name="Pearson M."/>
            <person name="Quesneville H."/>
            <person name="Rouhier N."/>
            <person name="Sakthikumar S."/>
            <person name="Salamov A.A."/>
            <person name="Schmutz J."/>
            <person name="Selles B."/>
            <person name="Shapiro H."/>
            <person name="Tanguay P."/>
            <person name="Tuskan G.A."/>
            <person name="Henrissat B."/>
            <person name="Van de Peer Y."/>
            <person name="Rouze P."/>
            <person name="Ellis J.G."/>
            <person name="Dodds P.N."/>
            <person name="Schein J.E."/>
            <person name="Zhong S."/>
            <person name="Hamelin R.C."/>
            <person name="Grigoriev I.V."/>
            <person name="Szabo L.J."/>
            <person name="Martin F."/>
        </authorList>
    </citation>
    <scope>NUCLEOTIDE SEQUENCE [LARGE SCALE GENOMIC DNA]</scope>
    <source>
        <strain evidence="3">98AG31 / pathotype 3-4-7</strain>
    </source>
</reference>
<protein>
    <recommendedName>
        <fullName evidence="4">L-ornithine N(5)-monooxygenase</fullName>
    </recommendedName>
</protein>
<dbReference type="PANTHER" id="PTHR38663">
    <property type="match status" value="1"/>
</dbReference>
<dbReference type="PANTHER" id="PTHR38663:SF1">
    <property type="entry name" value="L-ORNITHINE N(5)-MONOOXYGENASE"/>
    <property type="match status" value="1"/>
</dbReference>
<evidence type="ECO:0000313" key="2">
    <source>
        <dbReference type="EMBL" id="EGG13254.1"/>
    </source>
</evidence>
<dbReference type="OrthoDB" id="76038at2759"/>
<evidence type="ECO:0000313" key="3">
    <source>
        <dbReference type="Proteomes" id="UP000001072"/>
    </source>
</evidence>
<dbReference type="AlphaFoldDB" id="F4R2Z9"/>
<dbReference type="InterPro" id="IPR036188">
    <property type="entry name" value="FAD/NAD-bd_sf"/>
</dbReference>